<protein>
    <submittedName>
        <fullName evidence="3">Unnamed protein product</fullName>
    </submittedName>
</protein>
<dbReference type="InterPro" id="IPR052588">
    <property type="entry name" value="Kelch_domain_protein"/>
</dbReference>
<dbReference type="AlphaFoldDB" id="A0A9W6SXW1"/>
<feature type="compositionally biased region" description="Acidic residues" evidence="1">
    <location>
        <begin position="423"/>
        <end position="439"/>
    </location>
</feature>
<dbReference type="EMBL" id="BSXN01000353">
    <property type="protein sequence ID" value="GME68202.1"/>
    <property type="molecule type" value="Genomic_DNA"/>
</dbReference>
<feature type="compositionally biased region" description="Basic and acidic residues" evidence="1">
    <location>
        <begin position="7"/>
        <end position="25"/>
    </location>
</feature>
<evidence type="ECO:0000313" key="4">
    <source>
        <dbReference type="Proteomes" id="UP001165120"/>
    </source>
</evidence>
<dbReference type="Pfam" id="PF24681">
    <property type="entry name" value="Kelch_KLHDC2_KLHL20_DRC7"/>
    <property type="match status" value="1"/>
</dbReference>
<evidence type="ECO:0000259" key="2">
    <source>
        <dbReference type="Pfam" id="PF13422"/>
    </source>
</evidence>
<accession>A0A9W6SXW1</accession>
<sequence length="649" mass="74935">MAKKDKKSKDAKDAKKARMAKKNEKIVKKADSKLKKLSKKAGDDLEDDVDLDELLKQLADSQLEFEEIHVDVVKKPHKRLNSTLVSSNNNGKKELVLFGGEVSNGQTVNFFNDLYVYTVDNNIWRRYISKNAPLARSSHAMCYHPSGIFLMHGGEFSSPKQSTFHHYSDTWILDSTNKEWSKIDNKKGPSSRSGHRMTVWKNYILLHGGFRDLGTSTTYLDDLWLFDITTYKWEQVGFPPTHSIPDARSGHSFIPTDEGAILYGGYCKVKAGRGLQKGKILTDCWELIMKSDTKQIRWERKRKQGFQPSPRVGCSMQYHKGRGLLFGGVYDYEETEETLDSEFYNTLISYNIETNRWYTLSLRSAKSKKNSNKKEKINRDKELEDMLNSILAKANLNDDDEIDEESEAAAFAEKEKRLNKADGDDDDDDDENDDNDDENSPAYEVVSQMPHPRFNAVTCVLDDTMYIYGGVFEHGEQEFNLDSFYAIDLSKLQGVKVFWEDLSELDKMKDSDDEFDDEDDDEDDDDEDDDEEDGPTDRKLVAEDDDEEEEEEEDEVEPEIPDPRPYLPHPKAFETLRAFYIRTGAEFLSWAISQNKDARGKVLKSYAFDLCEERWWERRDQVRIEEDALEESGVTDVIEKDFSKTTKRR</sequence>
<feature type="region of interest" description="Disordered" evidence="1">
    <location>
        <begin position="413"/>
        <end position="449"/>
    </location>
</feature>
<reference evidence="3" key="1">
    <citation type="submission" date="2023-04" db="EMBL/GenBank/DDBJ databases">
        <title>Candida boidinii NBRC 10035.</title>
        <authorList>
            <person name="Ichikawa N."/>
            <person name="Sato H."/>
            <person name="Tonouchi N."/>
        </authorList>
    </citation>
    <scope>NUCLEOTIDE SEQUENCE</scope>
    <source>
        <strain evidence="3">NBRC 10035</strain>
    </source>
</reference>
<feature type="compositionally biased region" description="Acidic residues" evidence="1">
    <location>
        <begin position="543"/>
        <end position="560"/>
    </location>
</feature>
<dbReference type="SUPFAM" id="SSF117281">
    <property type="entry name" value="Kelch motif"/>
    <property type="match status" value="1"/>
</dbReference>
<dbReference type="Pfam" id="PF13422">
    <property type="entry name" value="DUF4110"/>
    <property type="match status" value="1"/>
</dbReference>
<feature type="domain" description="DUF4110" evidence="2">
    <location>
        <begin position="562"/>
        <end position="646"/>
    </location>
</feature>
<feature type="region of interest" description="Disordered" evidence="1">
    <location>
        <begin position="1"/>
        <end position="25"/>
    </location>
</feature>
<dbReference type="Proteomes" id="UP001165120">
    <property type="component" value="Unassembled WGS sequence"/>
</dbReference>
<feature type="compositionally biased region" description="Basic and acidic residues" evidence="1">
    <location>
        <begin position="413"/>
        <end position="422"/>
    </location>
</feature>
<dbReference type="PANTHER" id="PTHR46063:SF1">
    <property type="entry name" value="KELCH DOMAIN-CONTAINING PROTEIN 4"/>
    <property type="match status" value="1"/>
</dbReference>
<feature type="compositionally biased region" description="Acidic residues" evidence="1">
    <location>
        <begin position="511"/>
        <end position="534"/>
    </location>
</feature>
<keyword evidence="4" id="KW-1185">Reference proteome</keyword>
<evidence type="ECO:0000256" key="1">
    <source>
        <dbReference type="SAM" id="MobiDB-lite"/>
    </source>
</evidence>
<dbReference type="Gene3D" id="2.120.10.80">
    <property type="entry name" value="Kelch-type beta propeller"/>
    <property type="match status" value="2"/>
</dbReference>
<feature type="region of interest" description="Disordered" evidence="1">
    <location>
        <begin position="509"/>
        <end position="568"/>
    </location>
</feature>
<organism evidence="3 4">
    <name type="scientific">Candida boidinii</name>
    <name type="common">Yeast</name>
    <dbReference type="NCBI Taxonomy" id="5477"/>
    <lineage>
        <taxon>Eukaryota</taxon>
        <taxon>Fungi</taxon>
        <taxon>Dikarya</taxon>
        <taxon>Ascomycota</taxon>
        <taxon>Saccharomycotina</taxon>
        <taxon>Pichiomycetes</taxon>
        <taxon>Pichiales</taxon>
        <taxon>Pichiaceae</taxon>
        <taxon>Ogataea</taxon>
        <taxon>Ogataea/Candida clade</taxon>
    </lineage>
</organism>
<gene>
    <name evidence="3" type="ORF">Cboi02_000147400</name>
</gene>
<proteinExistence type="predicted"/>
<name>A0A9W6SXW1_CANBO</name>
<dbReference type="PANTHER" id="PTHR46063">
    <property type="entry name" value="KELCH DOMAIN-CONTAINING PROTEIN"/>
    <property type="match status" value="1"/>
</dbReference>
<comment type="caution">
    <text evidence="3">The sequence shown here is derived from an EMBL/GenBank/DDBJ whole genome shotgun (WGS) entry which is preliminary data.</text>
</comment>
<dbReference type="InterPro" id="IPR015915">
    <property type="entry name" value="Kelch-typ_b-propeller"/>
</dbReference>
<evidence type="ECO:0000313" key="3">
    <source>
        <dbReference type="EMBL" id="GME68202.1"/>
    </source>
</evidence>
<dbReference type="InterPro" id="IPR025183">
    <property type="entry name" value="DUF4110"/>
</dbReference>